<evidence type="ECO:0000256" key="1">
    <source>
        <dbReference type="ARBA" id="ARBA00004167"/>
    </source>
</evidence>
<evidence type="ECO:0008006" key="9">
    <source>
        <dbReference type="Google" id="ProtNLM"/>
    </source>
</evidence>
<feature type="transmembrane region" description="Helical" evidence="6">
    <location>
        <begin position="76"/>
        <end position="101"/>
    </location>
</feature>
<comment type="subcellular location">
    <subcellularLocation>
        <location evidence="1">Membrane</location>
        <topology evidence="1">Single-pass membrane protein</topology>
    </subcellularLocation>
</comment>
<reference evidence="7" key="1">
    <citation type="journal article" date="2020" name="Stud. Mycol.">
        <title>101 Dothideomycetes genomes: a test case for predicting lifestyles and emergence of pathogens.</title>
        <authorList>
            <person name="Haridas S."/>
            <person name="Albert R."/>
            <person name="Binder M."/>
            <person name="Bloem J."/>
            <person name="Labutti K."/>
            <person name="Salamov A."/>
            <person name="Andreopoulos B."/>
            <person name="Baker S."/>
            <person name="Barry K."/>
            <person name="Bills G."/>
            <person name="Bluhm B."/>
            <person name="Cannon C."/>
            <person name="Castanera R."/>
            <person name="Culley D."/>
            <person name="Daum C."/>
            <person name="Ezra D."/>
            <person name="Gonzalez J."/>
            <person name="Henrissat B."/>
            <person name="Kuo A."/>
            <person name="Liang C."/>
            <person name="Lipzen A."/>
            <person name="Lutzoni F."/>
            <person name="Magnuson J."/>
            <person name="Mondo S."/>
            <person name="Nolan M."/>
            <person name="Ohm R."/>
            <person name="Pangilinan J."/>
            <person name="Park H.-J."/>
            <person name="Ramirez L."/>
            <person name="Alfaro M."/>
            <person name="Sun H."/>
            <person name="Tritt A."/>
            <person name="Yoshinaga Y."/>
            <person name="Zwiers L.-H."/>
            <person name="Turgeon B."/>
            <person name="Goodwin S."/>
            <person name="Spatafora J."/>
            <person name="Crous P."/>
            <person name="Grigoriev I."/>
        </authorList>
    </citation>
    <scope>NUCLEOTIDE SEQUENCE</scope>
    <source>
        <strain evidence="7">CBS 133067</strain>
    </source>
</reference>
<evidence type="ECO:0000256" key="6">
    <source>
        <dbReference type="SAM" id="Phobius"/>
    </source>
</evidence>
<dbReference type="Proteomes" id="UP000799772">
    <property type="component" value="Unassembled WGS sequence"/>
</dbReference>
<dbReference type="Pfam" id="PF14880">
    <property type="entry name" value="COX14"/>
    <property type="match status" value="1"/>
</dbReference>
<proteinExistence type="predicted"/>
<keyword evidence="3 6" id="KW-1133">Transmembrane helix</keyword>
<gene>
    <name evidence="7" type="ORF">NA57DRAFT_77520</name>
</gene>
<keyword evidence="2 6" id="KW-0812">Transmembrane</keyword>
<evidence type="ECO:0000256" key="5">
    <source>
        <dbReference type="SAM" id="MobiDB-lite"/>
    </source>
</evidence>
<organism evidence="7 8">
    <name type="scientific">Rhizodiscina lignyota</name>
    <dbReference type="NCBI Taxonomy" id="1504668"/>
    <lineage>
        <taxon>Eukaryota</taxon>
        <taxon>Fungi</taxon>
        <taxon>Dikarya</taxon>
        <taxon>Ascomycota</taxon>
        <taxon>Pezizomycotina</taxon>
        <taxon>Dothideomycetes</taxon>
        <taxon>Pleosporomycetidae</taxon>
        <taxon>Aulographales</taxon>
        <taxon>Rhizodiscinaceae</taxon>
        <taxon>Rhizodiscina</taxon>
    </lineage>
</organism>
<dbReference type="EMBL" id="ML978128">
    <property type="protein sequence ID" value="KAF2097266.1"/>
    <property type="molecule type" value="Genomic_DNA"/>
</dbReference>
<dbReference type="OrthoDB" id="4205486at2759"/>
<dbReference type="AlphaFoldDB" id="A0A9P4I8Q9"/>
<evidence type="ECO:0000256" key="3">
    <source>
        <dbReference type="ARBA" id="ARBA00022989"/>
    </source>
</evidence>
<comment type="caution">
    <text evidence="7">The sequence shown here is derived from an EMBL/GenBank/DDBJ whole genome shotgun (WGS) entry which is preliminary data.</text>
</comment>
<protein>
    <recommendedName>
        <fullName evidence="9">Cytochrome oxidase c assembly-domain-containing protein</fullName>
    </recommendedName>
</protein>
<evidence type="ECO:0000256" key="2">
    <source>
        <dbReference type="ARBA" id="ARBA00022692"/>
    </source>
</evidence>
<accession>A0A9P4I8Q9</accession>
<name>A0A9P4I8Q9_9PEZI</name>
<feature type="compositionally biased region" description="Polar residues" evidence="5">
    <location>
        <begin position="13"/>
        <end position="22"/>
    </location>
</feature>
<feature type="region of interest" description="Disordered" evidence="5">
    <location>
        <begin position="13"/>
        <end position="36"/>
    </location>
</feature>
<evidence type="ECO:0000313" key="7">
    <source>
        <dbReference type="EMBL" id="KAF2097266.1"/>
    </source>
</evidence>
<dbReference type="GO" id="GO:0016020">
    <property type="term" value="C:membrane"/>
    <property type="evidence" value="ECO:0007669"/>
    <property type="project" value="UniProtKB-SubCell"/>
</dbReference>
<keyword evidence="4 6" id="KW-0472">Membrane</keyword>
<dbReference type="InterPro" id="IPR029208">
    <property type="entry name" value="COX14"/>
</dbReference>
<keyword evidence="8" id="KW-1185">Reference proteome</keyword>
<evidence type="ECO:0000313" key="8">
    <source>
        <dbReference type="Proteomes" id="UP000799772"/>
    </source>
</evidence>
<sequence length="247" mass="27111">MARSARDATLFTQTGPYASSKPTHLKLDSVAPPNETPAQKVARLRAAAQRARLGQESTWDKVVRHGRVVADKSHRITVYSLLIFSGLAGAFITFSMVDLILYNRRKKKEWAAVEKVQRAATLTAAIEAVEQGTASEAQAAIVQNEREKAAEAERKNNRKWSDFFYSGLSKEEKPGGTLAAAIVTQEQEQGVPMSVVKAVEEYEADKEAKRDQAARTVKGGHLDQIAENAAQAATEGTKGWMSWIRGR</sequence>
<evidence type="ECO:0000256" key="4">
    <source>
        <dbReference type="ARBA" id="ARBA00023136"/>
    </source>
</evidence>